<keyword evidence="2" id="KW-1133">Transmembrane helix</keyword>
<evidence type="ECO:0008006" key="5">
    <source>
        <dbReference type="Google" id="ProtNLM"/>
    </source>
</evidence>
<accession>A0ABP5MTN6</accession>
<dbReference type="Proteomes" id="UP001501599">
    <property type="component" value="Unassembled WGS sequence"/>
</dbReference>
<reference evidence="4" key="1">
    <citation type="journal article" date="2019" name="Int. J. Syst. Evol. Microbiol.">
        <title>The Global Catalogue of Microorganisms (GCM) 10K type strain sequencing project: providing services to taxonomists for standard genome sequencing and annotation.</title>
        <authorList>
            <consortium name="The Broad Institute Genomics Platform"/>
            <consortium name="The Broad Institute Genome Sequencing Center for Infectious Disease"/>
            <person name="Wu L."/>
            <person name="Ma J."/>
        </authorList>
    </citation>
    <scope>NUCLEOTIDE SEQUENCE [LARGE SCALE GENOMIC DNA]</scope>
    <source>
        <strain evidence="4">JCM 16026</strain>
    </source>
</reference>
<feature type="transmembrane region" description="Helical" evidence="2">
    <location>
        <begin position="20"/>
        <end position="42"/>
    </location>
</feature>
<keyword evidence="2" id="KW-0472">Membrane</keyword>
<evidence type="ECO:0000256" key="2">
    <source>
        <dbReference type="SAM" id="Phobius"/>
    </source>
</evidence>
<name>A0ABP5MTN6_9MICO</name>
<feature type="compositionally biased region" description="Basic and acidic residues" evidence="1">
    <location>
        <begin position="86"/>
        <end position="115"/>
    </location>
</feature>
<dbReference type="EMBL" id="BAAAQT010000010">
    <property type="protein sequence ID" value="GAA2176688.1"/>
    <property type="molecule type" value="Genomic_DNA"/>
</dbReference>
<evidence type="ECO:0000313" key="3">
    <source>
        <dbReference type="EMBL" id="GAA2176688.1"/>
    </source>
</evidence>
<keyword evidence="2" id="KW-0812">Transmembrane</keyword>
<feature type="region of interest" description="Disordered" evidence="1">
    <location>
        <begin position="47"/>
        <end position="123"/>
    </location>
</feature>
<evidence type="ECO:0000313" key="4">
    <source>
        <dbReference type="Proteomes" id="UP001501599"/>
    </source>
</evidence>
<evidence type="ECO:0000256" key="1">
    <source>
        <dbReference type="SAM" id="MobiDB-lite"/>
    </source>
</evidence>
<keyword evidence="4" id="KW-1185">Reference proteome</keyword>
<dbReference type="RefSeq" id="WP_344345208.1">
    <property type="nucleotide sequence ID" value="NZ_BAAAQT010000010.1"/>
</dbReference>
<sequence>MAPLQPLLALPADGMPEWLRIAIGVIVVGATLVGIGAMISALRRNRDLQDGAPPLPHRPWSRPDEPGFDARMPGPPSPVAPDDATLEQRLDEIDAAHAEGRIDATERERARRDLLGDDPDGDR</sequence>
<gene>
    <name evidence="3" type="ORF">GCM10009846_31470</name>
</gene>
<comment type="caution">
    <text evidence="3">The sequence shown here is derived from an EMBL/GenBank/DDBJ whole genome shotgun (WGS) entry which is preliminary data.</text>
</comment>
<protein>
    <recommendedName>
        <fullName evidence="5">SHOCT domain-containing protein</fullName>
    </recommendedName>
</protein>
<proteinExistence type="predicted"/>
<organism evidence="3 4">
    <name type="scientific">Agrococcus versicolor</name>
    <dbReference type="NCBI Taxonomy" id="501482"/>
    <lineage>
        <taxon>Bacteria</taxon>
        <taxon>Bacillati</taxon>
        <taxon>Actinomycetota</taxon>
        <taxon>Actinomycetes</taxon>
        <taxon>Micrococcales</taxon>
        <taxon>Microbacteriaceae</taxon>
        <taxon>Agrococcus</taxon>
    </lineage>
</organism>